<keyword evidence="2" id="KW-1185">Reference proteome</keyword>
<reference evidence="1 2" key="1">
    <citation type="submission" date="2019-08" db="EMBL/GenBank/DDBJ databases">
        <title>A chromosome-level genome assembly, high-density linkage maps, and genome scans reveal the genomic architecture of hybrid incompatibilities underlying speciation via character displacement in darters (Percidae: Etheostominae).</title>
        <authorList>
            <person name="Moran R.L."/>
            <person name="Catchen J.M."/>
            <person name="Fuller R.C."/>
        </authorList>
    </citation>
    <scope>NUCLEOTIDE SEQUENCE [LARGE SCALE GENOMIC DNA]</scope>
    <source>
        <strain evidence="1">EspeVRDwgs_2016</strain>
        <tissue evidence="1">Muscle</tissue>
    </source>
</reference>
<dbReference type="Proteomes" id="UP000327493">
    <property type="component" value="Unassembled WGS sequence"/>
</dbReference>
<sequence>MYVQQLEKYKHDIAERLGCFARIVDEVLYDDHDGQELLMSCRGKANAVRMTYTVIDHCLQSEKRAERFLKVLQRTNPYLYAELTKCGPRGKFDRAEPPAVEITDKARTALGESIEDLGNMMMLRSYTKDITNIWPVLDVLMAYGQLLPEEHDEFMINRGDRIVMIRQLEYMCRDPNIPGSNRRFISLVAASSAHKLCVVDWVKAVDLKAVDVKEVYKTLDRLLYLDNTTPPPPPTEPPPPPQKYMYPIPTESAVHQAMSTVTEVQRAMSLANPDSHPPNVSLHVEELYAGVYGLEYLHFGSEKDTGPSEMCGLENGFSEGDAISTPIEPSIQSGQHATPSVLMLGMGMIPLTTFCSTVPGIECTMKSFLSLYRAVPTVGKSDSPGCSRMTVMPLGQLPERFEAICLRQFSTPLAMNLVYIAACVI</sequence>
<evidence type="ECO:0000313" key="1">
    <source>
        <dbReference type="EMBL" id="KAA8578418.1"/>
    </source>
</evidence>
<organism evidence="1 2">
    <name type="scientific">Etheostoma spectabile</name>
    <name type="common">orangethroat darter</name>
    <dbReference type="NCBI Taxonomy" id="54343"/>
    <lineage>
        <taxon>Eukaryota</taxon>
        <taxon>Metazoa</taxon>
        <taxon>Chordata</taxon>
        <taxon>Craniata</taxon>
        <taxon>Vertebrata</taxon>
        <taxon>Euteleostomi</taxon>
        <taxon>Actinopterygii</taxon>
        <taxon>Neopterygii</taxon>
        <taxon>Teleostei</taxon>
        <taxon>Neoteleostei</taxon>
        <taxon>Acanthomorphata</taxon>
        <taxon>Eupercaria</taxon>
        <taxon>Perciformes</taxon>
        <taxon>Percoidei</taxon>
        <taxon>Percidae</taxon>
        <taxon>Etheostomatinae</taxon>
        <taxon>Etheostoma</taxon>
    </lineage>
</organism>
<evidence type="ECO:0000313" key="2">
    <source>
        <dbReference type="Proteomes" id="UP000327493"/>
    </source>
</evidence>
<accession>A0A5J5CAB1</accession>
<dbReference type="EMBL" id="VOFY01000700">
    <property type="protein sequence ID" value="KAA8578418.1"/>
    <property type="molecule type" value="Genomic_DNA"/>
</dbReference>
<dbReference type="AlphaFoldDB" id="A0A5J5CAB1"/>
<proteinExistence type="predicted"/>
<gene>
    <name evidence="1" type="ORF">FQN60_018708</name>
</gene>
<protein>
    <submittedName>
        <fullName evidence="1">Uncharacterized protein</fullName>
    </submittedName>
</protein>
<name>A0A5J5CAB1_9PERO</name>
<comment type="caution">
    <text evidence="1">The sequence shown here is derived from an EMBL/GenBank/DDBJ whole genome shotgun (WGS) entry which is preliminary data.</text>
</comment>